<sequence length="170" mass="20294">MRLYSSKISTIVEAVNKTLVDAGDLEVSDREEFKRDVESILKEYRRKDRELTDRAKDELERKKLAYSELFKVKRSMADEQDFGIGEEALNWIANQLLELFMQSKFVSEIYADDSVIRKKLKEILRRHMQADEDLDREVRRHLKHLTENTSTFEIEYQKQLELIKRKHGLD</sequence>
<proteinExistence type="predicted"/>
<gene>
    <name evidence="2" type="ORF">SAMN02745121_02271</name>
</gene>
<evidence type="ECO:0000313" key="2">
    <source>
        <dbReference type="EMBL" id="SFD93148.1"/>
    </source>
</evidence>
<dbReference type="AlphaFoldDB" id="A0A1I1WFJ1"/>
<dbReference type="EMBL" id="FOMX01000006">
    <property type="protein sequence ID" value="SFD93148.1"/>
    <property type="molecule type" value="Genomic_DNA"/>
</dbReference>
<evidence type="ECO:0000256" key="1">
    <source>
        <dbReference type="SAM" id="Coils"/>
    </source>
</evidence>
<dbReference type="InterPro" id="IPR007463">
    <property type="entry name" value="DUF507"/>
</dbReference>
<reference evidence="3" key="1">
    <citation type="submission" date="2016-10" db="EMBL/GenBank/DDBJ databases">
        <authorList>
            <person name="Varghese N."/>
            <person name="Submissions S."/>
        </authorList>
    </citation>
    <scope>NUCLEOTIDE SEQUENCE [LARGE SCALE GENOMIC DNA]</scope>
    <source>
        <strain evidence="3">ATCC 25963</strain>
    </source>
</reference>
<protein>
    <recommendedName>
        <fullName evidence="4">DUF507 domain-containing protein</fullName>
    </recommendedName>
</protein>
<name>A0A1I1WFJ1_9BACT</name>
<organism evidence="2 3">
    <name type="scientific">Nannocystis exedens</name>
    <dbReference type="NCBI Taxonomy" id="54"/>
    <lineage>
        <taxon>Bacteria</taxon>
        <taxon>Pseudomonadati</taxon>
        <taxon>Myxococcota</taxon>
        <taxon>Polyangia</taxon>
        <taxon>Nannocystales</taxon>
        <taxon>Nannocystaceae</taxon>
        <taxon>Nannocystis</taxon>
    </lineage>
</organism>
<dbReference type="Proteomes" id="UP000199400">
    <property type="component" value="Unassembled WGS sequence"/>
</dbReference>
<dbReference type="STRING" id="54.SAMN02745121_02271"/>
<accession>A0A1I1WFJ1</accession>
<evidence type="ECO:0008006" key="4">
    <source>
        <dbReference type="Google" id="ProtNLM"/>
    </source>
</evidence>
<dbReference type="OrthoDB" id="5513030at2"/>
<keyword evidence="1" id="KW-0175">Coiled coil</keyword>
<keyword evidence="3" id="KW-1185">Reference proteome</keyword>
<feature type="coiled-coil region" evidence="1">
    <location>
        <begin position="30"/>
        <end position="61"/>
    </location>
</feature>
<evidence type="ECO:0000313" key="3">
    <source>
        <dbReference type="Proteomes" id="UP000199400"/>
    </source>
</evidence>
<dbReference type="RefSeq" id="WP_096326042.1">
    <property type="nucleotide sequence ID" value="NZ_FOMX01000006.1"/>
</dbReference>
<dbReference type="Pfam" id="PF04368">
    <property type="entry name" value="DUF507"/>
    <property type="match status" value="1"/>
</dbReference>